<keyword evidence="2" id="KW-0472">Membrane</keyword>
<evidence type="ECO:0000259" key="3">
    <source>
        <dbReference type="PROSITE" id="PS50158"/>
    </source>
</evidence>
<gene>
    <name evidence="4" type="ORF">Tci_601005</name>
</gene>
<feature type="non-terminal residue" evidence="4">
    <location>
        <position position="1"/>
    </location>
</feature>
<keyword evidence="1" id="KW-0863">Zinc-finger</keyword>
<keyword evidence="1" id="KW-0862">Zinc</keyword>
<feature type="transmembrane region" description="Helical" evidence="2">
    <location>
        <begin position="449"/>
        <end position="482"/>
    </location>
</feature>
<comment type="caution">
    <text evidence="4">The sequence shown here is derived from an EMBL/GenBank/DDBJ whole genome shotgun (WGS) entry which is preliminary data.</text>
</comment>
<name>A0A699JDV8_TANCI</name>
<feature type="domain" description="CCHC-type" evidence="3">
    <location>
        <begin position="6"/>
        <end position="19"/>
    </location>
</feature>
<dbReference type="AlphaFoldDB" id="A0A699JDV8"/>
<dbReference type="PROSITE" id="PS50158">
    <property type="entry name" value="ZF_CCHC"/>
    <property type="match status" value="1"/>
</dbReference>
<evidence type="ECO:0000256" key="2">
    <source>
        <dbReference type="SAM" id="Phobius"/>
    </source>
</evidence>
<dbReference type="InterPro" id="IPR054722">
    <property type="entry name" value="PolX-like_BBD"/>
</dbReference>
<reference evidence="4" key="1">
    <citation type="journal article" date="2019" name="Sci. Rep.">
        <title>Draft genome of Tanacetum cinerariifolium, the natural source of mosquito coil.</title>
        <authorList>
            <person name="Yamashiro T."/>
            <person name="Shiraishi A."/>
            <person name="Satake H."/>
            <person name="Nakayama K."/>
        </authorList>
    </citation>
    <scope>NUCLEOTIDE SEQUENCE</scope>
</reference>
<protein>
    <recommendedName>
        <fullName evidence="3">CCHC-type domain-containing protein</fullName>
    </recommendedName>
</protein>
<keyword evidence="1" id="KW-0479">Metal-binding</keyword>
<keyword evidence="2" id="KW-1133">Transmembrane helix</keyword>
<dbReference type="GO" id="GO:0003676">
    <property type="term" value="F:nucleic acid binding"/>
    <property type="evidence" value="ECO:0007669"/>
    <property type="project" value="InterPro"/>
</dbReference>
<evidence type="ECO:0000256" key="1">
    <source>
        <dbReference type="PROSITE-ProRule" id="PRU00047"/>
    </source>
</evidence>
<evidence type="ECO:0000313" key="4">
    <source>
        <dbReference type="EMBL" id="GFA29033.1"/>
    </source>
</evidence>
<dbReference type="InterPro" id="IPR001878">
    <property type="entry name" value="Znf_CCHC"/>
</dbReference>
<accession>A0A699JDV8</accession>
<proteinExistence type="predicted"/>
<keyword evidence="2" id="KW-0812">Transmembrane</keyword>
<organism evidence="4">
    <name type="scientific">Tanacetum cinerariifolium</name>
    <name type="common">Dalmatian daisy</name>
    <name type="synonym">Chrysanthemum cinerariifolium</name>
    <dbReference type="NCBI Taxonomy" id="118510"/>
    <lineage>
        <taxon>Eukaryota</taxon>
        <taxon>Viridiplantae</taxon>
        <taxon>Streptophyta</taxon>
        <taxon>Embryophyta</taxon>
        <taxon>Tracheophyta</taxon>
        <taxon>Spermatophyta</taxon>
        <taxon>Magnoliopsida</taxon>
        <taxon>eudicotyledons</taxon>
        <taxon>Gunneridae</taxon>
        <taxon>Pentapetalae</taxon>
        <taxon>asterids</taxon>
        <taxon>campanulids</taxon>
        <taxon>Asterales</taxon>
        <taxon>Asteraceae</taxon>
        <taxon>Asteroideae</taxon>
        <taxon>Anthemideae</taxon>
        <taxon>Anthemidinae</taxon>
        <taxon>Tanacetum</taxon>
    </lineage>
</organism>
<dbReference type="EMBL" id="BKCJ010399091">
    <property type="protein sequence ID" value="GFA29033.1"/>
    <property type="molecule type" value="Genomic_DNA"/>
</dbReference>
<sequence length="497" mass="55361">VRTKTCFVCGSKSHLIKDCDVYDNVENFPSIVSNATSVPAGSKNSSAFISTGRSIPAASKNRPTSIHAGRHIIAGRFNKPAPFPAGRSVPTGWTNHVARPFFRPTNLYFDNISWPKIYDHMSMNEGRWGSAVHPHVNKDIGIVDSGCSRSMTGNKEKLADFVQVKGGTLTFGGRDVKITGKGTIRTSKLNFENIYYMEELQHISLSGSPYWDAQSLETVDGRVIYMFVDVSYPLSKATLERMLRHSASESEYNPLPYALYAGWEMVPNPLGSIHAYYDTEEHTKHFTSLCELLHMVEKNDLRKLLGVVDNLYQRKEPDTFALIFAATLKRMLKHGLEVPKLLVEGDLTMAEQLVSFIKAALLNAQSVVTQNWMVITFHVPFWNDKWLVQGGTAFELASPEQTATGKDVSNPFMAVMVCQKPFGYFSSPMIHVPRDGLVINPPRCCCSMILLSLVFLLVVPAGFFFSAGFWLLLFCFVPAVGITMQSSSLPVKIYLES</sequence>
<dbReference type="GO" id="GO:0008270">
    <property type="term" value="F:zinc ion binding"/>
    <property type="evidence" value="ECO:0007669"/>
    <property type="project" value="UniProtKB-KW"/>
</dbReference>
<dbReference type="Pfam" id="PF22936">
    <property type="entry name" value="Pol_BBD"/>
    <property type="match status" value="1"/>
</dbReference>